<proteinExistence type="predicted"/>
<gene>
    <name evidence="2" type="ORF">MERR_LOCUS46032</name>
</gene>
<name>A0A6D2LCG6_9BRAS</name>
<comment type="caution">
    <text evidence="2">The sequence shown here is derived from an EMBL/GenBank/DDBJ whole genome shotgun (WGS) entry which is preliminary data.</text>
</comment>
<feature type="compositionally biased region" description="Basic residues" evidence="1">
    <location>
        <begin position="8"/>
        <end position="22"/>
    </location>
</feature>
<dbReference type="EMBL" id="CACVBM020001740">
    <property type="protein sequence ID" value="CAA7058796.1"/>
    <property type="molecule type" value="Genomic_DNA"/>
</dbReference>
<dbReference type="AlphaFoldDB" id="A0A6D2LCG6"/>
<evidence type="ECO:0000256" key="1">
    <source>
        <dbReference type="SAM" id="MobiDB-lite"/>
    </source>
</evidence>
<evidence type="ECO:0000313" key="2">
    <source>
        <dbReference type="EMBL" id="CAA7058796.1"/>
    </source>
</evidence>
<feature type="compositionally biased region" description="Basic and acidic residues" evidence="1">
    <location>
        <begin position="38"/>
        <end position="47"/>
    </location>
</feature>
<dbReference type="Proteomes" id="UP000467841">
    <property type="component" value="Unassembled WGS sequence"/>
</dbReference>
<accession>A0A6D2LCG6</accession>
<organism evidence="2 3">
    <name type="scientific">Microthlaspi erraticum</name>
    <dbReference type="NCBI Taxonomy" id="1685480"/>
    <lineage>
        <taxon>Eukaryota</taxon>
        <taxon>Viridiplantae</taxon>
        <taxon>Streptophyta</taxon>
        <taxon>Embryophyta</taxon>
        <taxon>Tracheophyta</taxon>
        <taxon>Spermatophyta</taxon>
        <taxon>Magnoliopsida</taxon>
        <taxon>eudicotyledons</taxon>
        <taxon>Gunneridae</taxon>
        <taxon>Pentapetalae</taxon>
        <taxon>rosids</taxon>
        <taxon>malvids</taxon>
        <taxon>Brassicales</taxon>
        <taxon>Brassicaceae</taxon>
        <taxon>Coluteocarpeae</taxon>
        <taxon>Microthlaspi</taxon>
    </lineage>
</organism>
<sequence length="138" mass="15856">MLSDKPGKPRRHNHKKPKRRRPIGREVRKLLRKQALLDQKKVSDRPPRPRVVVLTHDEYKAMRDSRKSDTQEKLSDRVTSTSSMPDPSPSRLASQKELGSKASMPVCSARTETIPYDQYKAMRDSDQVQKCDSSTTKL</sequence>
<reference evidence="2" key="1">
    <citation type="submission" date="2020-01" db="EMBL/GenBank/DDBJ databases">
        <authorList>
            <person name="Mishra B."/>
        </authorList>
    </citation>
    <scope>NUCLEOTIDE SEQUENCE [LARGE SCALE GENOMIC DNA]</scope>
</reference>
<feature type="region of interest" description="Disordered" evidence="1">
    <location>
        <begin position="1"/>
        <end position="106"/>
    </location>
</feature>
<protein>
    <submittedName>
        <fullName evidence="2">Uncharacterized protein</fullName>
    </submittedName>
</protein>
<evidence type="ECO:0000313" key="3">
    <source>
        <dbReference type="Proteomes" id="UP000467841"/>
    </source>
</evidence>
<keyword evidence="3" id="KW-1185">Reference proteome</keyword>
<feature type="compositionally biased region" description="Basic and acidic residues" evidence="1">
    <location>
        <begin position="55"/>
        <end position="76"/>
    </location>
</feature>